<dbReference type="AlphaFoldDB" id="A0A1G9UHN8"/>
<name>A0A1G9UHN8_9SPHI</name>
<sequence>MANPTINQNGTATITPSQNCTITTSNGASSTINTVNTSNSNNLMVVISGVPTSPGVAVFVNGQPSPYLNGLFTIPANSPGFAVVIFGNLLGAVITIQNNTSTAVPASASITCVTA</sequence>
<gene>
    <name evidence="1" type="ORF">SAMN05421820_104176</name>
</gene>
<keyword evidence="2" id="KW-1185">Reference proteome</keyword>
<organism evidence="1 2">
    <name type="scientific">Pedobacter steynii</name>
    <dbReference type="NCBI Taxonomy" id="430522"/>
    <lineage>
        <taxon>Bacteria</taxon>
        <taxon>Pseudomonadati</taxon>
        <taxon>Bacteroidota</taxon>
        <taxon>Sphingobacteriia</taxon>
        <taxon>Sphingobacteriales</taxon>
        <taxon>Sphingobacteriaceae</taxon>
        <taxon>Pedobacter</taxon>
    </lineage>
</organism>
<evidence type="ECO:0000313" key="2">
    <source>
        <dbReference type="Proteomes" id="UP000183200"/>
    </source>
</evidence>
<dbReference type="EMBL" id="FNGY01000004">
    <property type="protein sequence ID" value="SDM59441.1"/>
    <property type="molecule type" value="Genomic_DNA"/>
</dbReference>
<evidence type="ECO:0000313" key="1">
    <source>
        <dbReference type="EMBL" id="SDM59441.1"/>
    </source>
</evidence>
<dbReference type="Proteomes" id="UP000183200">
    <property type="component" value="Unassembled WGS sequence"/>
</dbReference>
<accession>A0A1G9UHN8</accession>
<protein>
    <submittedName>
        <fullName evidence="1">Uncharacterized protein</fullName>
    </submittedName>
</protein>
<dbReference type="OrthoDB" id="1190657at2"/>
<reference evidence="2" key="1">
    <citation type="submission" date="2016-10" db="EMBL/GenBank/DDBJ databases">
        <authorList>
            <person name="Varghese N."/>
            <person name="Submissions S."/>
        </authorList>
    </citation>
    <scope>NUCLEOTIDE SEQUENCE [LARGE SCALE GENOMIC DNA]</scope>
    <source>
        <strain evidence="2">DSM 19110</strain>
    </source>
</reference>
<dbReference type="RefSeq" id="WP_074607363.1">
    <property type="nucleotide sequence ID" value="NZ_FNGY01000004.1"/>
</dbReference>
<proteinExistence type="predicted"/>